<dbReference type="GO" id="GO:0006511">
    <property type="term" value="P:ubiquitin-dependent protein catabolic process"/>
    <property type="evidence" value="ECO:0007669"/>
    <property type="project" value="InterPro"/>
</dbReference>
<gene>
    <name evidence="4" type="ORF">AQUCO_00200234v1</name>
</gene>
<accession>A0A2G5F2A0</accession>
<evidence type="ECO:0000256" key="2">
    <source>
        <dbReference type="SAM" id="MobiDB-lite"/>
    </source>
</evidence>
<feature type="region of interest" description="Disordered" evidence="2">
    <location>
        <begin position="1"/>
        <end position="24"/>
    </location>
</feature>
<dbReference type="InterPro" id="IPR016897">
    <property type="entry name" value="SKP1"/>
</dbReference>
<dbReference type="PANTHER" id="PTHR11165">
    <property type="entry name" value="SKP1"/>
    <property type="match status" value="1"/>
</dbReference>
<dbReference type="Gene3D" id="3.30.710.10">
    <property type="entry name" value="Potassium Channel Kv1.1, Chain A"/>
    <property type="match status" value="1"/>
</dbReference>
<evidence type="ECO:0000256" key="1">
    <source>
        <dbReference type="ARBA" id="ARBA00004906"/>
    </source>
</evidence>
<dbReference type="InterPro" id="IPR016072">
    <property type="entry name" value="Skp1_comp_dimer"/>
</dbReference>
<dbReference type="Proteomes" id="UP000230069">
    <property type="component" value="Unassembled WGS sequence"/>
</dbReference>
<dbReference type="SUPFAM" id="SSF81382">
    <property type="entry name" value="Skp1 dimerisation domain-like"/>
    <property type="match status" value="1"/>
</dbReference>
<feature type="domain" description="SKP1 component dimerisation" evidence="3">
    <location>
        <begin position="83"/>
        <end position="131"/>
    </location>
</feature>
<name>A0A2G5F2A0_AQUCA</name>
<dbReference type="InterPro" id="IPR036296">
    <property type="entry name" value="SKP1-like_dim_sf"/>
</dbReference>
<dbReference type="Pfam" id="PF01466">
    <property type="entry name" value="Skp1"/>
    <property type="match status" value="1"/>
</dbReference>
<dbReference type="STRING" id="218851.A0A2G5F2A0"/>
<organism evidence="4 5">
    <name type="scientific">Aquilegia coerulea</name>
    <name type="common">Rocky mountain columbine</name>
    <dbReference type="NCBI Taxonomy" id="218851"/>
    <lineage>
        <taxon>Eukaryota</taxon>
        <taxon>Viridiplantae</taxon>
        <taxon>Streptophyta</taxon>
        <taxon>Embryophyta</taxon>
        <taxon>Tracheophyta</taxon>
        <taxon>Spermatophyta</taxon>
        <taxon>Magnoliopsida</taxon>
        <taxon>Ranunculales</taxon>
        <taxon>Ranunculaceae</taxon>
        <taxon>Thalictroideae</taxon>
        <taxon>Aquilegia</taxon>
    </lineage>
</organism>
<proteinExistence type="predicted"/>
<comment type="pathway">
    <text evidence="1">Protein modification; protein ubiquitination.</text>
</comment>
<reference evidence="4 5" key="1">
    <citation type="submission" date="2017-09" db="EMBL/GenBank/DDBJ databases">
        <title>WGS assembly of Aquilegia coerulea Goldsmith.</title>
        <authorList>
            <person name="Hodges S."/>
            <person name="Kramer E."/>
            <person name="Nordborg M."/>
            <person name="Tomkins J."/>
            <person name="Borevitz J."/>
            <person name="Derieg N."/>
            <person name="Yan J."/>
            <person name="Mihaltcheva S."/>
            <person name="Hayes R.D."/>
            <person name="Rokhsar D."/>
        </authorList>
    </citation>
    <scope>NUCLEOTIDE SEQUENCE [LARGE SCALE GENOMIC DNA]</scope>
    <source>
        <strain evidence="5">cv. Goldsmith</strain>
    </source>
</reference>
<dbReference type="EMBL" id="KZ305019">
    <property type="protein sequence ID" value="PIA62092.1"/>
    <property type="molecule type" value="Genomic_DNA"/>
</dbReference>
<keyword evidence="5" id="KW-1185">Reference proteome</keyword>
<sequence length="134" mass="15022">MTKKSMGMDGSSLSSRKDKGKATMVEETQKAVNNNGNVNVEKLTLGSPATEAEELTDWNDKFIDVDQKTVFNIILAANYLNIKGLLDLSCEKAAKMISGKPVPEIRRILGIKNHGFTEEEEEENRKWSPWAYED</sequence>
<protein>
    <recommendedName>
        <fullName evidence="3">SKP1 component dimerisation domain-containing protein</fullName>
    </recommendedName>
</protein>
<evidence type="ECO:0000313" key="5">
    <source>
        <dbReference type="Proteomes" id="UP000230069"/>
    </source>
</evidence>
<evidence type="ECO:0000259" key="3">
    <source>
        <dbReference type="Pfam" id="PF01466"/>
    </source>
</evidence>
<evidence type="ECO:0000313" key="4">
    <source>
        <dbReference type="EMBL" id="PIA62092.1"/>
    </source>
</evidence>
<dbReference type="AlphaFoldDB" id="A0A2G5F2A0"/>
<dbReference type="InterPro" id="IPR011333">
    <property type="entry name" value="SKP1/BTB/POZ_sf"/>
</dbReference>
<dbReference type="InParanoid" id="A0A2G5F2A0"/>
<dbReference type="OrthoDB" id="7827685at2759"/>